<protein>
    <submittedName>
        <fullName evidence="2">Uncharacterized protein</fullName>
    </submittedName>
</protein>
<evidence type="ECO:0000313" key="3">
    <source>
        <dbReference type="Proteomes" id="UP000827092"/>
    </source>
</evidence>
<dbReference type="AlphaFoldDB" id="A0AAV6TL18"/>
<comment type="caution">
    <text evidence="2">The sequence shown here is derived from an EMBL/GenBank/DDBJ whole genome shotgun (WGS) entry which is preliminary data.</text>
</comment>
<organism evidence="2 3">
    <name type="scientific">Oedothorax gibbosus</name>
    <dbReference type="NCBI Taxonomy" id="931172"/>
    <lineage>
        <taxon>Eukaryota</taxon>
        <taxon>Metazoa</taxon>
        <taxon>Ecdysozoa</taxon>
        <taxon>Arthropoda</taxon>
        <taxon>Chelicerata</taxon>
        <taxon>Arachnida</taxon>
        <taxon>Araneae</taxon>
        <taxon>Araneomorphae</taxon>
        <taxon>Entelegynae</taxon>
        <taxon>Araneoidea</taxon>
        <taxon>Linyphiidae</taxon>
        <taxon>Erigoninae</taxon>
        <taxon>Oedothorax</taxon>
    </lineage>
</organism>
<evidence type="ECO:0000313" key="2">
    <source>
        <dbReference type="EMBL" id="KAG8172323.1"/>
    </source>
</evidence>
<accession>A0AAV6TL18</accession>
<evidence type="ECO:0000256" key="1">
    <source>
        <dbReference type="SAM" id="MobiDB-lite"/>
    </source>
</evidence>
<name>A0AAV6TL18_9ARAC</name>
<feature type="region of interest" description="Disordered" evidence="1">
    <location>
        <begin position="69"/>
        <end position="102"/>
    </location>
</feature>
<sequence length="155" mass="17190">MKQAPIGSTIKTPDDFDIDHPIIKTEMASTISKEDFGAENIVEPVSHHTTIQPQKKVDMPETVLKPVLETVTTDKSSKSSSVLSRPKTHTLSKLSDRARERRVPSTKIGRLFEYSSLAVSVSLGTAAEYVQRKVLPKSEKTSKDMNLLAHKHVPQ</sequence>
<gene>
    <name evidence="2" type="ORF">JTE90_021794</name>
</gene>
<dbReference type="EMBL" id="JAFNEN010002823">
    <property type="protein sequence ID" value="KAG8172323.1"/>
    <property type="molecule type" value="Genomic_DNA"/>
</dbReference>
<reference evidence="2 3" key="1">
    <citation type="journal article" date="2022" name="Nat. Ecol. Evol.">
        <title>A masculinizing supergene underlies an exaggerated male reproductive morph in a spider.</title>
        <authorList>
            <person name="Hendrickx F."/>
            <person name="De Corte Z."/>
            <person name="Sonet G."/>
            <person name="Van Belleghem S.M."/>
            <person name="Kostlbacher S."/>
            <person name="Vangestel C."/>
        </authorList>
    </citation>
    <scope>NUCLEOTIDE SEQUENCE [LARGE SCALE GENOMIC DNA]</scope>
    <source>
        <strain evidence="2">W744_W776</strain>
    </source>
</reference>
<proteinExistence type="predicted"/>
<dbReference type="Proteomes" id="UP000827092">
    <property type="component" value="Unassembled WGS sequence"/>
</dbReference>
<keyword evidence="3" id="KW-1185">Reference proteome</keyword>